<dbReference type="Proteomes" id="UP000093197">
    <property type="component" value="Unassembled WGS sequence"/>
</dbReference>
<dbReference type="EMBL" id="LIDT01000024">
    <property type="protein sequence ID" value="OCR31670.1"/>
    <property type="molecule type" value="Genomic_DNA"/>
</dbReference>
<evidence type="ECO:0000313" key="2">
    <source>
        <dbReference type="Proteomes" id="UP000093197"/>
    </source>
</evidence>
<protein>
    <submittedName>
        <fullName evidence="1">Uncharacterized protein</fullName>
    </submittedName>
</protein>
<organism evidence="1 2">
    <name type="scientific">Bacteroides fragilis</name>
    <dbReference type="NCBI Taxonomy" id="817"/>
    <lineage>
        <taxon>Bacteria</taxon>
        <taxon>Pseudomonadati</taxon>
        <taxon>Bacteroidota</taxon>
        <taxon>Bacteroidia</taxon>
        <taxon>Bacteroidales</taxon>
        <taxon>Bacteroidaceae</taxon>
        <taxon>Bacteroides</taxon>
    </lineage>
</organism>
<sequence length="44" mass="4624">MNTGLQEDGIAVGENGVLTGTGYAKQGCGPKEQKNEYVLHLLSC</sequence>
<reference evidence="1 2" key="1">
    <citation type="journal article" date="2016" name="PLoS ONE">
        <title>Genomic Diversity of Enterotoxigenic Strains of Bacteroides fragilis.</title>
        <authorList>
            <person name="Pierce J.V."/>
            <person name="Bernstein H.D."/>
        </authorList>
    </citation>
    <scope>NUCLEOTIDE SEQUENCE [LARGE SCALE GENOMIC DNA]</scope>
    <source>
        <strain evidence="1 2">20793-3</strain>
    </source>
</reference>
<dbReference type="AlphaFoldDB" id="A0A853PV52"/>
<evidence type="ECO:0000313" key="1">
    <source>
        <dbReference type="EMBL" id="OCR31670.1"/>
    </source>
</evidence>
<accession>A0A853PV52</accession>
<name>A0A853PV52_BACFG</name>
<comment type="caution">
    <text evidence="1">The sequence shown here is derived from an EMBL/GenBank/DDBJ whole genome shotgun (WGS) entry which is preliminary data.</text>
</comment>
<proteinExistence type="predicted"/>
<gene>
    <name evidence="1" type="ORF">AC094_24420</name>
</gene>